<reference evidence="1 2" key="1">
    <citation type="submission" date="2018-04" db="EMBL/GenBank/DDBJ databases">
        <title>Halococcoides cellulosivorans gen. nov., sp. nov., an extremely halophilic cellulose-utilizing haloarchaeon from hypersaline lakes.</title>
        <authorList>
            <person name="Sorokin D.Y."/>
            <person name="Toshchakov S.V."/>
            <person name="Samarov N.I."/>
            <person name="Korzhenkov A."/>
            <person name="Kublanov I.V."/>
        </authorList>
    </citation>
    <scope>NUCLEOTIDE SEQUENCE [LARGE SCALE GENOMIC DNA]</scope>
    <source>
        <strain evidence="1 2">HArcel1</strain>
    </source>
</reference>
<dbReference type="GeneID" id="36510846"/>
<proteinExistence type="predicted"/>
<dbReference type="AlphaFoldDB" id="A0A2R4WXE0"/>
<dbReference type="Pfam" id="PF19106">
    <property type="entry name" value="DUF5793"/>
    <property type="match status" value="1"/>
</dbReference>
<sequence>MYREDFSVRTRTGDRGRPVVAIEYDGPRERLLARVEGVTATPIGPDDLEVAIRPAPATKGAAVLAITGTTTGAYLLETPVDLDAIVAVTTSARERGVETVAVVVRPIEGDPIEFDTRTILLYDESGQIRRDRSLVPGGVQP</sequence>
<name>A0A2R4WXE0_9EURY</name>
<accession>A0A2R4WXE0</accession>
<evidence type="ECO:0000313" key="2">
    <source>
        <dbReference type="Proteomes" id="UP000244727"/>
    </source>
</evidence>
<organism evidence="1 2">
    <name type="scientific">Halococcoides cellulosivorans</name>
    <dbReference type="NCBI Taxonomy" id="1679096"/>
    <lineage>
        <taxon>Archaea</taxon>
        <taxon>Methanobacteriati</taxon>
        <taxon>Methanobacteriota</taxon>
        <taxon>Stenosarchaea group</taxon>
        <taxon>Halobacteria</taxon>
        <taxon>Halobacteriales</taxon>
        <taxon>Haloarculaceae</taxon>
        <taxon>Halococcoides</taxon>
    </lineage>
</organism>
<dbReference type="Proteomes" id="UP000244727">
    <property type="component" value="Chromosome"/>
</dbReference>
<keyword evidence="2" id="KW-1185">Reference proteome</keyword>
<protein>
    <submittedName>
        <fullName evidence="1">Uncharacterized protein</fullName>
    </submittedName>
</protein>
<dbReference type="KEGG" id="harc:HARCEL1_00025"/>
<dbReference type="InterPro" id="IPR043811">
    <property type="entry name" value="DUF5793"/>
</dbReference>
<dbReference type="RefSeq" id="WP_108380586.1">
    <property type="nucleotide sequence ID" value="NZ_CP028858.1"/>
</dbReference>
<evidence type="ECO:0000313" key="1">
    <source>
        <dbReference type="EMBL" id="AWB26217.1"/>
    </source>
</evidence>
<gene>
    <name evidence="1" type="ORF">HARCEL1_00025</name>
</gene>
<dbReference type="EMBL" id="CP028858">
    <property type="protein sequence ID" value="AWB26217.1"/>
    <property type="molecule type" value="Genomic_DNA"/>
</dbReference>